<evidence type="ECO:0000259" key="8">
    <source>
        <dbReference type="PROSITE" id="PS50011"/>
    </source>
</evidence>
<dbReference type="InterPro" id="IPR051175">
    <property type="entry name" value="CLK_kinases"/>
</dbReference>
<dbReference type="InterPro" id="IPR000719">
    <property type="entry name" value="Prot_kinase_dom"/>
</dbReference>
<keyword evidence="2" id="KW-0808">Transferase</keyword>
<dbReference type="Gene3D" id="1.10.510.10">
    <property type="entry name" value="Transferase(Phosphotransferase) domain 1"/>
    <property type="match status" value="1"/>
</dbReference>
<feature type="domain" description="Protein kinase" evidence="8">
    <location>
        <begin position="33"/>
        <end position="347"/>
    </location>
</feature>
<comment type="similarity">
    <text evidence="7">Belongs to the protein kinase superfamily.</text>
</comment>
<evidence type="ECO:0000256" key="1">
    <source>
        <dbReference type="ARBA" id="ARBA00022527"/>
    </source>
</evidence>
<evidence type="ECO:0000256" key="3">
    <source>
        <dbReference type="ARBA" id="ARBA00022741"/>
    </source>
</evidence>
<dbReference type="EMBL" id="JARJCM010000336">
    <property type="protein sequence ID" value="KAJ7018551.1"/>
    <property type="molecule type" value="Genomic_DNA"/>
</dbReference>
<evidence type="ECO:0000313" key="10">
    <source>
        <dbReference type="Proteomes" id="UP001218188"/>
    </source>
</evidence>
<dbReference type="Gene3D" id="3.30.200.20">
    <property type="entry name" value="Phosphorylase Kinase, domain 1"/>
    <property type="match status" value="1"/>
</dbReference>
<dbReference type="GO" id="GO:0005634">
    <property type="term" value="C:nucleus"/>
    <property type="evidence" value="ECO:0007669"/>
    <property type="project" value="TreeGrafter"/>
</dbReference>
<comment type="caution">
    <text evidence="9">The sequence shown here is derived from an EMBL/GenBank/DDBJ whole genome shotgun (WGS) entry which is preliminary data.</text>
</comment>
<keyword evidence="4 9" id="KW-0418">Kinase</keyword>
<reference evidence="9" key="1">
    <citation type="submission" date="2023-03" db="EMBL/GenBank/DDBJ databases">
        <title>Massive genome expansion in bonnet fungi (Mycena s.s.) driven by repeated elements and novel gene families across ecological guilds.</title>
        <authorList>
            <consortium name="Lawrence Berkeley National Laboratory"/>
            <person name="Harder C.B."/>
            <person name="Miyauchi S."/>
            <person name="Viragh M."/>
            <person name="Kuo A."/>
            <person name="Thoen E."/>
            <person name="Andreopoulos B."/>
            <person name="Lu D."/>
            <person name="Skrede I."/>
            <person name="Drula E."/>
            <person name="Henrissat B."/>
            <person name="Morin E."/>
            <person name="Kohler A."/>
            <person name="Barry K."/>
            <person name="LaButti K."/>
            <person name="Morin E."/>
            <person name="Salamov A."/>
            <person name="Lipzen A."/>
            <person name="Mereny Z."/>
            <person name="Hegedus B."/>
            <person name="Baldrian P."/>
            <person name="Stursova M."/>
            <person name="Weitz H."/>
            <person name="Taylor A."/>
            <person name="Grigoriev I.V."/>
            <person name="Nagy L.G."/>
            <person name="Martin F."/>
            <person name="Kauserud H."/>
        </authorList>
    </citation>
    <scope>NUCLEOTIDE SEQUENCE</scope>
    <source>
        <strain evidence="9">CBHHK200</strain>
    </source>
</reference>
<dbReference type="Proteomes" id="UP001218188">
    <property type="component" value="Unassembled WGS sequence"/>
</dbReference>
<keyword evidence="1 7" id="KW-0723">Serine/threonine-protein kinase</keyword>
<evidence type="ECO:0000313" key="9">
    <source>
        <dbReference type="EMBL" id="KAJ7018551.1"/>
    </source>
</evidence>
<keyword evidence="10" id="KW-1185">Reference proteome</keyword>
<dbReference type="PROSITE" id="PS00108">
    <property type="entry name" value="PROTEIN_KINASE_ST"/>
    <property type="match status" value="1"/>
</dbReference>
<keyword evidence="3 6" id="KW-0547">Nucleotide-binding</keyword>
<name>A0AAD6S1F6_9AGAR</name>
<evidence type="ECO:0000256" key="5">
    <source>
        <dbReference type="ARBA" id="ARBA00022840"/>
    </source>
</evidence>
<dbReference type="PANTHER" id="PTHR45646:SF11">
    <property type="entry name" value="SERINE_THREONINE-PROTEIN KINASE DOA"/>
    <property type="match status" value="1"/>
</dbReference>
<evidence type="ECO:0000256" key="7">
    <source>
        <dbReference type="RuleBase" id="RU000304"/>
    </source>
</evidence>
<proteinExistence type="inferred from homology"/>
<dbReference type="InterPro" id="IPR008271">
    <property type="entry name" value="Ser/Thr_kinase_AS"/>
</dbReference>
<dbReference type="InterPro" id="IPR011009">
    <property type="entry name" value="Kinase-like_dom_sf"/>
</dbReference>
<dbReference type="SUPFAM" id="SSF56112">
    <property type="entry name" value="Protein kinase-like (PK-like)"/>
    <property type="match status" value="1"/>
</dbReference>
<evidence type="ECO:0000256" key="6">
    <source>
        <dbReference type="PROSITE-ProRule" id="PRU10141"/>
    </source>
</evidence>
<dbReference type="GO" id="GO:0004674">
    <property type="term" value="F:protein serine/threonine kinase activity"/>
    <property type="evidence" value="ECO:0007669"/>
    <property type="project" value="UniProtKB-KW"/>
</dbReference>
<evidence type="ECO:0000256" key="2">
    <source>
        <dbReference type="ARBA" id="ARBA00022679"/>
    </source>
</evidence>
<dbReference type="PANTHER" id="PTHR45646">
    <property type="entry name" value="SERINE/THREONINE-PROTEIN KINASE DOA-RELATED"/>
    <property type="match status" value="1"/>
</dbReference>
<dbReference type="GO" id="GO:0005524">
    <property type="term" value="F:ATP binding"/>
    <property type="evidence" value="ECO:0007669"/>
    <property type="project" value="UniProtKB-UniRule"/>
</dbReference>
<dbReference type="PROSITE" id="PS00107">
    <property type="entry name" value="PROTEIN_KINASE_ATP"/>
    <property type="match status" value="1"/>
</dbReference>
<dbReference type="SMART" id="SM00220">
    <property type="entry name" value="S_TKc"/>
    <property type="match status" value="1"/>
</dbReference>
<dbReference type="PROSITE" id="PS50011">
    <property type="entry name" value="PROTEIN_KINASE_DOM"/>
    <property type="match status" value="1"/>
</dbReference>
<evidence type="ECO:0000256" key="4">
    <source>
        <dbReference type="ARBA" id="ARBA00022777"/>
    </source>
</evidence>
<accession>A0AAD6S1F6</accession>
<sequence>MARPDKPQPPFHDLEPHRYANNQQIAYPFHLDPERRCSLGSGRYAKVNPGIDLYAGTAVAIKMIPRVESCCEEDGFKREVKMLMKLTRLPTSSLARFCEIKDHWTTLDHFVIVFERYGEDLATVLRKPRLSAIPLYQAKEISRQLLQAVRFLHENGIIHTDLKPANVVFTNNATTTQFFYGLDNAFHQRTILKSTEIRLIDFGSVEEDPSKCGGMTGSAGFRAPEIMMEWNWTRTVDHFAIGCIIAELVSSKPLLPVFTGRTIEDIAIMDKIIGPFPGHLKIAIQKEFPTAFENNTLSTTTQLFIESAKEVKERVQDRDAARLISQLTNPEPDRRGDLRRHETCKFVRTFEL</sequence>
<dbReference type="AlphaFoldDB" id="A0AAD6S1F6"/>
<gene>
    <name evidence="9" type="ORF">C8F04DRAFT_1198881</name>
</gene>
<protein>
    <submittedName>
        <fullName evidence="9">Kinase-like domain-containing protein</fullName>
    </submittedName>
</protein>
<dbReference type="InterPro" id="IPR017441">
    <property type="entry name" value="Protein_kinase_ATP_BS"/>
</dbReference>
<feature type="binding site" evidence="6">
    <location>
        <position position="62"/>
    </location>
    <ligand>
        <name>ATP</name>
        <dbReference type="ChEBI" id="CHEBI:30616"/>
    </ligand>
</feature>
<organism evidence="9 10">
    <name type="scientific">Mycena alexandri</name>
    <dbReference type="NCBI Taxonomy" id="1745969"/>
    <lineage>
        <taxon>Eukaryota</taxon>
        <taxon>Fungi</taxon>
        <taxon>Dikarya</taxon>
        <taxon>Basidiomycota</taxon>
        <taxon>Agaricomycotina</taxon>
        <taxon>Agaricomycetes</taxon>
        <taxon>Agaricomycetidae</taxon>
        <taxon>Agaricales</taxon>
        <taxon>Marasmiineae</taxon>
        <taxon>Mycenaceae</taxon>
        <taxon>Mycena</taxon>
    </lineage>
</organism>
<dbReference type="Pfam" id="PF00069">
    <property type="entry name" value="Pkinase"/>
    <property type="match status" value="1"/>
</dbReference>
<keyword evidence="5 6" id="KW-0067">ATP-binding</keyword>